<dbReference type="EMBL" id="FNAH01000002">
    <property type="protein sequence ID" value="SDD81350.1"/>
    <property type="molecule type" value="Genomic_DNA"/>
</dbReference>
<keyword evidence="1" id="KW-0732">Signal</keyword>
<evidence type="ECO:0000256" key="1">
    <source>
        <dbReference type="SAM" id="SignalP"/>
    </source>
</evidence>
<dbReference type="Pfam" id="PF20107">
    <property type="entry name" value="DUF6497"/>
    <property type="match status" value="2"/>
</dbReference>
<feature type="chain" id="PRO_5011432105" evidence="1">
    <location>
        <begin position="22"/>
        <end position="230"/>
    </location>
</feature>
<protein>
    <submittedName>
        <fullName evidence="2">Uncharacterized protein</fullName>
    </submittedName>
</protein>
<gene>
    <name evidence="2" type="ORF">SAMN05421538_102491</name>
</gene>
<dbReference type="STRING" id="591205.SAMN05421538_102491"/>
<dbReference type="InterPro" id="IPR045467">
    <property type="entry name" value="DUF6497"/>
</dbReference>
<dbReference type="AlphaFoldDB" id="A0A1G6XT81"/>
<evidence type="ECO:0000313" key="3">
    <source>
        <dbReference type="Proteomes" id="UP000199344"/>
    </source>
</evidence>
<evidence type="ECO:0000313" key="2">
    <source>
        <dbReference type="EMBL" id="SDD81350.1"/>
    </source>
</evidence>
<keyword evidence="3" id="KW-1185">Reference proteome</keyword>
<accession>A0A1G6XT81</accession>
<name>A0A1G6XT81_9RHOB</name>
<dbReference type="Proteomes" id="UP000199344">
    <property type="component" value="Unassembled WGS sequence"/>
</dbReference>
<feature type="signal peptide" evidence="1">
    <location>
        <begin position="1"/>
        <end position="21"/>
    </location>
</feature>
<organism evidence="2 3">
    <name type="scientific">Paracoccus isoporae</name>
    <dbReference type="NCBI Taxonomy" id="591205"/>
    <lineage>
        <taxon>Bacteria</taxon>
        <taxon>Pseudomonadati</taxon>
        <taxon>Pseudomonadota</taxon>
        <taxon>Alphaproteobacteria</taxon>
        <taxon>Rhodobacterales</taxon>
        <taxon>Paracoccaceae</taxon>
        <taxon>Paracoccus</taxon>
    </lineage>
</organism>
<reference evidence="2 3" key="1">
    <citation type="submission" date="2016-10" db="EMBL/GenBank/DDBJ databases">
        <authorList>
            <person name="de Groot N.N."/>
        </authorList>
    </citation>
    <scope>NUCLEOTIDE SEQUENCE [LARGE SCALE GENOMIC DNA]</scope>
    <source>
        <strain evidence="2 3">DSM 22220</strain>
    </source>
</reference>
<proteinExistence type="predicted"/>
<sequence length="230" mass="24580">MFATRSASALTLFMTALPALAEDPVPEALPVPSGQTVYWLDTIRGNPGALGLTYRFRFVAPDLAMLVPMAEPAPMDDLTEEEMAALQDLAATEADPGASILSEALGDGLIAAGELDQLPTISFQGIEAATEALAAPPPEDEIDGDPSVSNFVLPRAPDSLVRDPMHDDIVWLCEHFVLPRLASADPRPSEIVISLSDRPLVSTELALGAVQLFEAFSLPADRDECVWEPF</sequence>